<dbReference type="PhylomeDB" id="S7Z8S2"/>
<organism evidence="9 10">
    <name type="scientific">Penicillium oxalicum (strain 114-2 / CGMCC 5302)</name>
    <name type="common">Penicillium decumbens</name>
    <dbReference type="NCBI Taxonomy" id="933388"/>
    <lineage>
        <taxon>Eukaryota</taxon>
        <taxon>Fungi</taxon>
        <taxon>Dikarya</taxon>
        <taxon>Ascomycota</taxon>
        <taxon>Pezizomycotina</taxon>
        <taxon>Eurotiomycetes</taxon>
        <taxon>Eurotiomycetidae</taxon>
        <taxon>Eurotiales</taxon>
        <taxon>Aspergillaceae</taxon>
        <taxon>Penicillium</taxon>
    </lineage>
</organism>
<keyword evidence="2 7" id="KW-0813">Transport</keyword>
<feature type="region of interest" description="Disordered" evidence="8">
    <location>
        <begin position="298"/>
        <end position="336"/>
    </location>
</feature>
<protein>
    <recommendedName>
        <fullName evidence="7">Phosphate transporter</fullName>
    </recommendedName>
</protein>
<dbReference type="Proteomes" id="UP000019376">
    <property type="component" value="Unassembled WGS sequence"/>
</dbReference>
<gene>
    <name evidence="9" type="ORF">PDE_00002</name>
</gene>
<comment type="subcellular location">
    <subcellularLocation>
        <location evidence="1 7">Membrane</location>
        <topology evidence="1 7">Multi-pass membrane protein</topology>
    </subcellularLocation>
</comment>
<feature type="transmembrane region" description="Helical" evidence="7">
    <location>
        <begin position="493"/>
        <end position="520"/>
    </location>
</feature>
<feature type="transmembrane region" description="Helical" evidence="7">
    <location>
        <begin position="451"/>
        <end position="472"/>
    </location>
</feature>
<comment type="function">
    <text evidence="7">Sodium-phosphate symporter.</text>
</comment>
<feature type="transmembrane region" description="Helical" evidence="7">
    <location>
        <begin position="7"/>
        <end position="25"/>
    </location>
</feature>
<dbReference type="EMBL" id="KB644408">
    <property type="protein sequence ID" value="EPS25071.1"/>
    <property type="molecule type" value="Genomic_DNA"/>
</dbReference>
<feature type="compositionally biased region" description="Polar residues" evidence="8">
    <location>
        <begin position="303"/>
        <end position="315"/>
    </location>
</feature>
<dbReference type="Pfam" id="PF01384">
    <property type="entry name" value="PHO4"/>
    <property type="match status" value="1"/>
</dbReference>
<keyword evidence="4 7" id="KW-0812">Transmembrane</keyword>
<evidence type="ECO:0000256" key="8">
    <source>
        <dbReference type="SAM" id="MobiDB-lite"/>
    </source>
</evidence>
<feature type="transmembrane region" description="Helical" evidence="7">
    <location>
        <begin position="146"/>
        <end position="168"/>
    </location>
</feature>
<feature type="transmembrane region" description="Helical" evidence="7">
    <location>
        <begin position="221"/>
        <end position="244"/>
    </location>
</feature>
<evidence type="ECO:0000256" key="4">
    <source>
        <dbReference type="ARBA" id="ARBA00022692"/>
    </source>
</evidence>
<keyword evidence="10" id="KW-1185">Reference proteome</keyword>
<dbReference type="GO" id="GO:0035435">
    <property type="term" value="P:phosphate ion transmembrane transport"/>
    <property type="evidence" value="ECO:0007669"/>
    <property type="project" value="TreeGrafter"/>
</dbReference>
<dbReference type="PANTHER" id="PTHR11101:SF55">
    <property type="entry name" value="PHOSPHATE TRANSPORTER"/>
    <property type="match status" value="1"/>
</dbReference>
<reference evidence="9 10" key="1">
    <citation type="journal article" date="2013" name="PLoS ONE">
        <title>Genomic and secretomic analyses reveal unique features of the lignocellulolytic enzyme system of Penicillium decumbens.</title>
        <authorList>
            <person name="Liu G."/>
            <person name="Zhang L."/>
            <person name="Wei X."/>
            <person name="Zou G."/>
            <person name="Qin Y."/>
            <person name="Ma L."/>
            <person name="Li J."/>
            <person name="Zheng H."/>
            <person name="Wang S."/>
            <person name="Wang C."/>
            <person name="Xun L."/>
            <person name="Zhao G.-P."/>
            <person name="Zhou Z."/>
            <person name="Qu Y."/>
        </authorList>
    </citation>
    <scope>NUCLEOTIDE SEQUENCE [LARGE SCALE GENOMIC DNA]</scope>
    <source>
        <strain evidence="10">114-2 / CGMCC 5302</strain>
    </source>
</reference>
<evidence type="ECO:0000256" key="7">
    <source>
        <dbReference type="RuleBase" id="RU363058"/>
    </source>
</evidence>
<dbReference type="GO" id="GO:0005315">
    <property type="term" value="F:phosphate transmembrane transporter activity"/>
    <property type="evidence" value="ECO:0007669"/>
    <property type="project" value="InterPro"/>
</dbReference>
<feature type="transmembrane region" description="Helical" evidence="7">
    <location>
        <begin position="85"/>
        <end position="111"/>
    </location>
</feature>
<keyword evidence="5 7" id="KW-1133">Transmembrane helix</keyword>
<keyword evidence="6 7" id="KW-0472">Membrane</keyword>
<dbReference type="eggNOG" id="KOG2493">
    <property type="taxonomic scope" value="Eukaryota"/>
</dbReference>
<evidence type="ECO:0000256" key="6">
    <source>
        <dbReference type="ARBA" id="ARBA00023136"/>
    </source>
</evidence>
<sequence>MGVYHDLDWLFAIGTIFFLLSVWGIGANDVANSYATSVSSRSLTLIQAGILATITEFIGAIALGQQVTSTIRKGVFSIKRFEDSPGVLIMAMVVAEVGSSIWLAACTYLGFPVSTTQSIVGALIGVAIASDLPVSWGWKSQSVSQIAASWGIAPIISAGFGAIIFITIRFLVHSREDPMKWALRVLPFYYAFTAAILALFIVISGGHGIPTPEELGAGKACGIVLGVFVGVWAISAVFFVPYYWRSLVKEDRRLRFWHIPMGPLLWKDGYKLYFPGNPERGVVPNYYESELIEVNEKGKTESVHTPTDGQQSTVASPAIEPLKGEPSNSEQDARRADAQIAEKNQKELRALDTLPWAHPKRIFATFKLIFTYGITRDVIHHQSKGLDHIHQRAPAFDNKVEHLWTTAQVCSAMIMSISHGANDLSNAVGPFTTEYMTWQSGETSTKTDTPLWIKAVGGLGLGFGFWTFGYHIMRNLGNRITKHSPTRGFSMELGAAITVLLASRLGLPVSTTQCITGAVLGVALVNMDLRSINWTQLGKIFFGWVLTLPCAGLISGIIMGMALNVPQWGR</sequence>
<evidence type="ECO:0000256" key="5">
    <source>
        <dbReference type="ARBA" id="ARBA00022989"/>
    </source>
</evidence>
<evidence type="ECO:0000313" key="10">
    <source>
        <dbReference type="Proteomes" id="UP000019376"/>
    </source>
</evidence>
<evidence type="ECO:0000256" key="1">
    <source>
        <dbReference type="ARBA" id="ARBA00004141"/>
    </source>
</evidence>
<dbReference type="PANTHER" id="PTHR11101">
    <property type="entry name" value="PHOSPHATE TRANSPORTER"/>
    <property type="match status" value="1"/>
</dbReference>
<proteinExistence type="inferred from homology"/>
<evidence type="ECO:0000313" key="9">
    <source>
        <dbReference type="EMBL" id="EPS25071.1"/>
    </source>
</evidence>
<dbReference type="HOGENOM" id="CLU_015355_3_0_1"/>
<feature type="transmembrane region" description="Helical" evidence="7">
    <location>
        <begin position="188"/>
        <end position="209"/>
    </location>
</feature>
<feature type="transmembrane region" description="Helical" evidence="7">
    <location>
        <begin position="540"/>
        <end position="563"/>
    </location>
</feature>
<evidence type="ECO:0000256" key="2">
    <source>
        <dbReference type="ARBA" id="ARBA00022448"/>
    </source>
</evidence>
<dbReference type="OrthoDB" id="260807at2759"/>
<keyword evidence="3 7" id="KW-0592">Phosphate transport</keyword>
<accession>S7Z8S2</accession>
<feature type="transmembrane region" description="Helical" evidence="7">
    <location>
        <begin position="45"/>
        <end position="64"/>
    </location>
</feature>
<dbReference type="GO" id="GO:0016020">
    <property type="term" value="C:membrane"/>
    <property type="evidence" value="ECO:0007669"/>
    <property type="project" value="UniProtKB-SubCell"/>
</dbReference>
<name>S7Z8S2_PENO1</name>
<comment type="similarity">
    <text evidence="7">Belongs to the inorganic phosphate transporter (PiT) (TC 2.A.20) family.</text>
</comment>
<evidence type="ECO:0000256" key="3">
    <source>
        <dbReference type="ARBA" id="ARBA00022592"/>
    </source>
</evidence>
<dbReference type="STRING" id="933388.S7Z8S2"/>
<dbReference type="AlphaFoldDB" id="S7Z8S2"/>
<dbReference type="InterPro" id="IPR001204">
    <property type="entry name" value="Phos_transporter"/>
</dbReference>